<keyword evidence="2" id="KW-0732">Signal</keyword>
<accession>A0ABR1IMK2</accession>
<comment type="caution">
    <text evidence="3">The sequence shown here is derived from an EMBL/GenBank/DDBJ whole genome shotgun (WGS) entry which is preliminary data.</text>
</comment>
<evidence type="ECO:0000313" key="3">
    <source>
        <dbReference type="EMBL" id="KAK7436715.1"/>
    </source>
</evidence>
<feature type="transmembrane region" description="Helical" evidence="1">
    <location>
        <begin position="31"/>
        <end position="54"/>
    </location>
</feature>
<dbReference type="Proteomes" id="UP001498398">
    <property type="component" value="Unassembled WGS sequence"/>
</dbReference>
<dbReference type="EMBL" id="JBANRG010000091">
    <property type="protein sequence ID" value="KAK7436715.1"/>
    <property type="molecule type" value="Genomic_DNA"/>
</dbReference>
<evidence type="ECO:0000313" key="4">
    <source>
        <dbReference type="Proteomes" id="UP001498398"/>
    </source>
</evidence>
<evidence type="ECO:0000256" key="1">
    <source>
        <dbReference type="SAM" id="Phobius"/>
    </source>
</evidence>
<reference evidence="3 4" key="1">
    <citation type="submission" date="2024-01" db="EMBL/GenBank/DDBJ databases">
        <title>A draft genome for the cacao thread blight pathogen Marasmiellus scandens.</title>
        <authorList>
            <person name="Baruah I.K."/>
            <person name="Leung J."/>
            <person name="Bukari Y."/>
            <person name="Amoako-Attah I."/>
            <person name="Meinhardt L.W."/>
            <person name="Bailey B.A."/>
            <person name="Cohen S.P."/>
        </authorList>
    </citation>
    <scope>NUCLEOTIDE SEQUENCE [LARGE SCALE GENOMIC DNA]</scope>
    <source>
        <strain evidence="3 4">GH-19</strain>
    </source>
</reference>
<proteinExistence type="predicted"/>
<keyword evidence="1" id="KW-0472">Membrane</keyword>
<keyword evidence="4" id="KW-1185">Reference proteome</keyword>
<keyword evidence="1" id="KW-0812">Transmembrane</keyword>
<organism evidence="3 4">
    <name type="scientific">Marasmiellus scandens</name>
    <dbReference type="NCBI Taxonomy" id="2682957"/>
    <lineage>
        <taxon>Eukaryota</taxon>
        <taxon>Fungi</taxon>
        <taxon>Dikarya</taxon>
        <taxon>Basidiomycota</taxon>
        <taxon>Agaricomycotina</taxon>
        <taxon>Agaricomycetes</taxon>
        <taxon>Agaricomycetidae</taxon>
        <taxon>Agaricales</taxon>
        <taxon>Marasmiineae</taxon>
        <taxon>Omphalotaceae</taxon>
        <taxon>Marasmiellus</taxon>
    </lineage>
</organism>
<sequence>MVVSGFVGFFLILDYILQVVAGVSPEQKSKTNPIAIISVVLFGISILFFSFRMYEGRIWSAKSKFDAYAHTLIQMDHHLTLSNLPNTSSLTTLDFGHYTRNNQLLANHVILRSLRVQVWTLRSELSKPTNNLRDLSRMVETLQRVENNILWKESLVMVANMNQATVKLEELLK</sequence>
<name>A0ABR1IMK2_9AGAR</name>
<protein>
    <submittedName>
        <fullName evidence="3">Uncharacterized protein</fullName>
    </submittedName>
</protein>
<gene>
    <name evidence="3" type="ORF">VKT23_018969</name>
</gene>
<keyword evidence="1" id="KW-1133">Transmembrane helix</keyword>
<feature type="chain" id="PRO_5046459333" evidence="2">
    <location>
        <begin position="23"/>
        <end position="173"/>
    </location>
</feature>
<evidence type="ECO:0000256" key="2">
    <source>
        <dbReference type="SAM" id="SignalP"/>
    </source>
</evidence>
<feature type="signal peptide" evidence="2">
    <location>
        <begin position="1"/>
        <end position="22"/>
    </location>
</feature>